<dbReference type="RefSeq" id="WP_232594919.1">
    <property type="nucleotide sequence ID" value="NZ_BSPD01000061.1"/>
</dbReference>
<evidence type="ECO:0000313" key="3">
    <source>
        <dbReference type="Proteomes" id="UP001156870"/>
    </source>
</evidence>
<accession>A0AA37WM30</accession>
<gene>
    <name evidence="2" type="ORF">GCM10007877_24830</name>
</gene>
<sequence>MPLSSFCLHFRNLTRHIIQLDVRMDLVRCLSLLFTLLGWLAVSNAAVAQQAVIVGGGGDVTSSEVSIERNTRWIYHILAERYGDRISLAYTDGGNAQHDVYLSTPAEVATTEQWIHFAINDGELLESKSSEFLIDPRPAHRESVQALLSNTLSQFPAERVTLIYQGHGDLDEQDTNENVLRLWNHSSWSAREFSTFLDQYNQSSEFRFVFPQCYSGSFANVIFKNMEPANGLTEDTRCGFVSQLDFLTSEGCTPSVQEASYRDYSTYFFEALGGMQRTGEPLLESPDYDENGEVTMREAHLYTLRNALSLDFSRSTSEVYLEHWQDWFTRWLPSSISKFNDYYQAAQRIAEPFSTPVLQSEARSEAYATLSYKIGVMERAIGEQQDVLEEKKIELAQWIEENWPDIYSAYLSDGASPGLVDMSPSLKSGETDPLTREARTAIQKQLSLLNIISAYLELEQLIDAYLNLERQQAQLSKIEQMLNIARLQTLFSRFATESEKNEYRRLLACEELPL</sequence>
<comment type="caution">
    <text evidence="2">The sequence shown here is derived from an EMBL/GenBank/DDBJ whole genome shotgun (WGS) entry which is preliminary data.</text>
</comment>
<dbReference type="EMBL" id="BSPD01000061">
    <property type="protein sequence ID" value="GLS26764.1"/>
    <property type="molecule type" value="Genomic_DNA"/>
</dbReference>
<evidence type="ECO:0000313" key="2">
    <source>
        <dbReference type="EMBL" id="GLS26764.1"/>
    </source>
</evidence>
<name>A0AA37WM30_9GAMM</name>
<protein>
    <recommendedName>
        <fullName evidence="4">Caspase family protein</fullName>
    </recommendedName>
</protein>
<keyword evidence="3" id="KW-1185">Reference proteome</keyword>
<keyword evidence="1" id="KW-0175">Coiled coil</keyword>
<evidence type="ECO:0000256" key="1">
    <source>
        <dbReference type="SAM" id="Coils"/>
    </source>
</evidence>
<proteinExistence type="predicted"/>
<dbReference type="AlphaFoldDB" id="A0AA37WM30"/>
<reference evidence="2 3" key="1">
    <citation type="journal article" date="2014" name="Int. J. Syst. Evol. Microbiol.">
        <title>Complete genome sequence of Corynebacterium casei LMG S-19264T (=DSM 44701T), isolated from a smear-ripened cheese.</title>
        <authorList>
            <consortium name="US DOE Joint Genome Institute (JGI-PGF)"/>
            <person name="Walter F."/>
            <person name="Albersmeier A."/>
            <person name="Kalinowski J."/>
            <person name="Ruckert C."/>
        </authorList>
    </citation>
    <scope>NUCLEOTIDE SEQUENCE [LARGE SCALE GENOMIC DNA]</scope>
    <source>
        <strain evidence="2 3">NBRC 110095</strain>
    </source>
</reference>
<organism evidence="2 3">
    <name type="scientific">Marinibactrum halimedae</name>
    <dbReference type="NCBI Taxonomy" id="1444977"/>
    <lineage>
        <taxon>Bacteria</taxon>
        <taxon>Pseudomonadati</taxon>
        <taxon>Pseudomonadota</taxon>
        <taxon>Gammaproteobacteria</taxon>
        <taxon>Cellvibrionales</taxon>
        <taxon>Cellvibrionaceae</taxon>
        <taxon>Marinibactrum</taxon>
    </lineage>
</organism>
<dbReference type="Proteomes" id="UP001156870">
    <property type="component" value="Unassembled WGS sequence"/>
</dbReference>
<evidence type="ECO:0008006" key="4">
    <source>
        <dbReference type="Google" id="ProtNLM"/>
    </source>
</evidence>
<feature type="coiled-coil region" evidence="1">
    <location>
        <begin position="458"/>
        <end position="488"/>
    </location>
</feature>